<feature type="domain" description="Ribosome maturation factor RimP N-terminal" evidence="5">
    <location>
        <begin position="11"/>
        <end position="84"/>
    </location>
</feature>
<comment type="similarity">
    <text evidence="3">Belongs to the RimP family.</text>
</comment>
<dbReference type="SUPFAM" id="SSF75420">
    <property type="entry name" value="YhbC-like, N-terminal domain"/>
    <property type="match status" value="1"/>
</dbReference>
<dbReference type="NCBIfam" id="NF000927">
    <property type="entry name" value="PRK00092.1-1"/>
    <property type="match status" value="1"/>
</dbReference>
<dbReference type="HAMAP" id="MF_01077">
    <property type="entry name" value="RimP"/>
    <property type="match status" value="1"/>
</dbReference>
<reference evidence="7 8" key="1">
    <citation type="submission" date="2018-03" db="EMBL/GenBank/DDBJ databases">
        <title>Arenimonas caeni sp. nov., isolated from activated sludge.</title>
        <authorList>
            <person name="Liu H."/>
        </authorList>
    </citation>
    <scope>NUCLEOTIDE SEQUENCE [LARGE SCALE GENOMIC DNA]</scope>
    <source>
        <strain evidence="8">z29</strain>
    </source>
</reference>
<gene>
    <name evidence="3" type="primary">rimP</name>
    <name evidence="7" type="ORF">C6N40_06640</name>
</gene>
<proteinExistence type="inferred from homology"/>
<dbReference type="PANTHER" id="PTHR33867:SF1">
    <property type="entry name" value="RIBOSOME MATURATION FACTOR RIMP"/>
    <property type="match status" value="1"/>
</dbReference>
<dbReference type="FunFam" id="3.30.300.70:FF:000001">
    <property type="entry name" value="Ribosome maturation factor RimP"/>
    <property type="match status" value="1"/>
</dbReference>
<evidence type="ECO:0000256" key="3">
    <source>
        <dbReference type="HAMAP-Rule" id="MF_01077"/>
    </source>
</evidence>
<feature type="domain" description="Ribosome maturation factor RimP C-terminal" evidence="6">
    <location>
        <begin position="87"/>
        <end position="151"/>
    </location>
</feature>
<protein>
    <recommendedName>
        <fullName evidence="3">Ribosome maturation factor RimP</fullName>
    </recommendedName>
</protein>
<dbReference type="RefSeq" id="WP_106990222.1">
    <property type="nucleotide sequence ID" value="NZ_JAVEVW010000041.1"/>
</dbReference>
<dbReference type="Gene3D" id="3.30.300.70">
    <property type="entry name" value="RimP-like superfamily, N-terminal"/>
    <property type="match status" value="1"/>
</dbReference>
<evidence type="ECO:0000313" key="7">
    <source>
        <dbReference type="EMBL" id="PRH82645.1"/>
    </source>
</evidence>
<dbReference type="InterPro" id="IPR035956">
    <property type="entry name" value="RimP_N_sf"/>
</dbReference>
<dbReference type="AlphaFoldDB" id="A0A2P6M9J2"/>
<keyword evidence="8" id="KW-1185">Reference proteome</keyword>
<dbReference type="InterPro" id="IPR028998">
    <property type="entry name" value="RimP_C"/>
</dbReference>
<comment type="subcellular location">
    <subcellularLocation>
        <location evidence="3">Cytoplasm</location>
    </subcellularLocation>
</comment>
<comment type="function">
    <text evidence="3">Required for maturation of 30S ribosomal subunits.</text>
</comment>
<sequence>MTGKATEICELLEPTVSALGLELLGAEFAPTGNSALLRLYIDAPGRHVAIEDCEAVSREVSAVLDVEDPITSAYTLEVSSPGIDRPLFTPAQFARFTGEQAKLGLRLPVDGRRRFQARIVRVEGDRIVLDFDGREMVVAHENIEKARLVPDLVALGLAAQPKPTGPRGKRKANEESDNP</sequence>
<dbReference type="Pfam" id="PF02576">
    <property type="entry name" value="RimP_N"/>
    <property type="match status" value="1"/>
</dbReference>
<feature type="region of interest" description="Disordered" evidence="4">
    <location>
        <begin position="158"/>
        <end position="179"/>
    </location>
</feature>
<dbReference type="GO" id="GO:0006412">
    <property type="term" value="P:translation"/>
    <property type="evidence" value="ECO:0007669"/>
    <property type="project" value="TreeGrafter"/>
</dbReference>
<evidence type="ECO:0000259" key="6">
    <source>
        <dbReference type="Pfam" id="PF17384"/>
    </source>
</evidence>
<dbReference type="Gene3D" id="2.30.30.180">
    <property type="entry name" value="Ribosome maturation factor RimP, C-terminal domain"/>
    <property type="match status" value="1"/>
</dbReference>
<dbReference type="InterPro" id="IPR036847">
    <property type="entry name" value="RimP_C_sf"/>
</dbReference>
<keyword evidence="1 3" id="KW-0963">Cytoplasm</keyword>
<evidence type="ECO:0000313" key="8">
    <source>
        <dbReference type="Proteomes" id="UP000241736"/>
    </source>
</evidence>
<dbReference type="Proteomes" id="UP000241736">
    <property type="component" value="Unassembled WGS sequence"/>
</dbReference>
<comment type="caution">
    <text evidence="7">The sequence shown here is derived from an EMBL/GenBank/DDBJ whole genome shotgun (WGS) entry which is preliminary data.</text>
</comment>
<dbReference type="PANTHER" id="PTHR33867">
    <property type="entry name" value="RIBOSOME MATURATION FACTOR RIMP"/>
    <property type="match status" value="1"/>
</dbReference>
<dbReference type="OrthoDB" id="9805006at2"/>
<evidence type="ECO:0000256" key="1">
    <source>
        <dbReference type="ARBA" id="ARBA00022490"/>
    </source>
</evidence>
<keyword evidence="2 3" id="KW-0690">Ribosome biogenesis</keyword>
<dbReference type="InterPro" id="IPR003728">
    <property type="entry name" value="Ribosome_maturation_RimP"/>
</dbReference>
<dbReference type="SUPFAM" id="SSF74942">
    <property type="entry name" value="YhbC-like, C-terminal domain"/>
    <property type="match status" value="1"/>
</dbReference>
<organism evidence="7 8">
    <name type="scientific">Arenimonas caeni</name>
    <dbReference type="NCBI Taxonomy" id="2058085"/>
    <lineage>
        <taxon>Bacteria</taxon>
        <taxon>Pseudomonadati</taxon>
        <taxon>Pseudomonadota</taxon>
        <taxon>Gammaproteobacteria</taxon>
        <taxon>Lysobacterales</taxon>
        <taxon>Lysobacteraceae</taxon>
        <taxon>Arenimonas</taxon>
    </lineage>
</organism>
<evidence type="ECO:0000256" key="2">
    <source>
        <dbReference type="ARBA" id="ARBA00022517"/>
    </source>
</evidence>
<accession>A0A2P6M9J2</accession>
<dbReference type="GO" id="GO:0005829">
    <property type="term" value="C:cytosol"/>
    <property type="evidence" value="ECO:0007669"/>
    <property type="project" value="TreeGrafter"/>
</dbReference>
<name>A0A2P6M9J2_9GAMM</name>
<dbReference type="InterPro" id="IPR028989">
    <property type="entry name" value="RimP_N"/>
</dbReference>
<dbReference type="EMBL" id="PVLF01000006">
    <property type="protein sequence ID" value="PRH82645.1"/>
    <property type="molecule type" value="Genomic_DNA"/>
</dbReference>
<evidence type="ECO:0000256" key="4">
    <source>
        <dbReference type="SAM" id="MobiDB-lite"/>
    </source>
</evidence>
<dbReference type="CDD" id="cd01734">
    <property type="entry name" value="YlxS_C"/>
    <property type="match status" value="1"/>
</dbReference>
<dbReference type="GO" id="GO:0000028">
    <property type="term" value="P:ribosomal small subunit assembly"/>
    <property type="evidence" value="ECO:0007669"/>
    <property type="project" value="TreeGrafter"/>
</dbReference>
<dbReference type="Pfam" id="PF17384">
    <property type="entry name" value="DUF150_C"/>
    <property type="match status" value="1"/>
</dbReference>
<evidence type="ECO:0000259" key="5">
    <source>
        <dbReference type="Pfam" id="PF02576"/>
    </source>
</evidence>